<dbReference type="Pfam" id="PF01012">
    <property type="entry name" value="ETF"/>
    <property type="match status" value="1"/>
</dbReference>
<evidence type="ECO:0000313" key="11">
    <source>
        <dbReference type="Proteomes" id="UP001596233"/>
    </source>
</evidence>
<organism evidence="10 11">
    <name type="scientific">Paenibacillus septentrionalis</name>
    <dbReference type="NCBI Taxonomy" id="429342"/>
    <lineage>
        <taxon>Bacteria</taxon>
        <taxon>Bacillati</taxon>
        <taxon>Bacillota</taxon>
        <taxon>Bacilli</taxon>
        <taxon>Bacillales</taxon>
        <taxon>Paenibacillaceae</taxon>
        <taxon>Paenibacillus</taxon>
    </lineage>
</organism>
<evidence type="ECO:0000256" key="8">
    <source>
        <dbReference type="ARBA" id="ARBA00049933"/>
    </source>
</evidence>
<dbReference type="PROSITE" id="PS01065">
    <property type="entry name" value="ETF_BETA"/>
    <property type="match status" value="1"/>
</dbReference>
<comment type="function">
    <text evidence="6">The electron transfer flavoprotein serves as a specific electron acceptor for other dehydrogenases. It transfers the electrons to the main respiratory chain via ETF-ubiquinone oxidoreductase (ETF dehydrogenase).</text>
</comment>
<dbReference type="InterPro" id="IPR033948">
    <property type="entry name" value="ETF_beta_N"/>
</dbReference>
<dbReference type="PANTHER" id="PTHR21294:SF8">
    <property type="entry name" value="ELECTRON TRANSFER FLAVOPROTEIN SUBUNIT BETA"/>
    <property type="match status" value="1"/>
</dbReference>
<evidence type="ECO:0000256" key="5">
    <source>
        <dbReference type="ARBA" id="ARBA00022982"/>
    </source>
</evidence>
<evidence type="ECO:0000313" key="10">
    <source>
        <dbReference type="EMBL" id="MFC6333596.1"/>
    </source>
</evidence>
<reference evidence="11" key="1">
    <citation type="journal article" date="2019" name="Int. J. Syst. Evol. Microbiol.">
        <title>The Global Catalogue of Microorganisms (GCM) 10K type strain sequencing project: providing services to taxonomists for standard genome sequencing and annotation.</title>
        <authorList>
            <consortium name="The Broad Institute Genomics Platform"/>
            <consortium name="The Broad Institute Genome Sequencing Center for Infectious Disease"/>
            <person name="Wu L."/>
            <person name="Ma J."/>
        </authorList>
    </citation>
    <scope>NUCLEOTIDE SEQUENCE [LARGE SCALE GENOMIC DNA]</scope>
    <source>
        <strain evidence="11">PCU 280</strain>
    </source>
</reference>
<dbReference type="InterPro" id="IPR014730">
    <property type="entry name" value="ETF_a/b_N"/>
</dbReference>
<evidence type="ECO:0000259" key="9">
    <source>
        <dbReference type="SMART" id="SM00893"/>
    </source>
</evidence>
<feature type="domain" description="Electron transfer flavoprotein alpha/beta-subunit N-terminal" evidence="9">
    <location>
        <begin position="21"/>
        <end position="222"/>
    </location>
</feature>
<dbReference type="SMART" id="SM00893">
    <property type="entry name" value="ETF"/>
    <property type="match status" value="1"/>
</dbReference>
<name>A0ABW1V855_9BACL</name>
<dbReference type="InterPro" id="IPR000049">
    <property type="entry name" value="ET-Flavoprotein_bsu_CS"/>
</dbReference>
<keyword evidence="5" id="KW-0249">Electron transport</keyword>
<gene>
    <name evidence="10" type="ORF">ACFP56_13290</name>
</gene>
<comment type="similarity">
    <text evidence="1">Belongs to the ETF beta-subunit/FixA family.</text>
</comment>
<protein>
    <recommendedName>
        <fullName evidence="3">Electron transfer flavoprotein subunit beta</fullName>
    </recommendedName>
    <alternativeName>
        <fullName evidence="7">Electron transfer flavoprotein small subunit</fullName>
    </alternativeName>
</protein>
<accession>A0ABW1V855</accession>
<dbReference type="SUPFAM" id="SSF52402">
    <property type="entry name" value="Adenine nucleotide alpha hydrolases-like"/>
    <property type="match status" value="1"/>
</dbReference>
<evidence type="ECO:0000256" key="3">
    <source>
        <dbReference type="ARBA" id="ARBA00016797"/>
    </source>
</evidence>
<keyword evidence="4" id="KW-0813">Transport</keyword>
<dbReference type="PIRSF" id="PIRSF000090">
    <property type="entry name" value="Beta-ETF"/>
    <property type="match status" value="1"/>
</dbReference>
<dbReference type="PANTHER" id="PTHR21294">
    <property type="entry name" value="ELECTRON TRANSFER FLAVOPROTEIN BETA-SUBUNIT"/>
    <property type="match status" value="1"/>
</dbReference>
<proteinExistence type="inferred from homology"/>
<keyword evidence="11" id="KW-1185">Reference proteome</keyword>
<evidence type="ECO:0000256" key="1">
    <source>
        <dbReference type="ARBA" id="ARBA00007557"/>
    </source>
</evidence>
<dbReference type="Gene3D" id="3.40.50.620">
    <property type="entry name" value="HUPs"/>
    <property type="match status" value="1"/>
</dbReference>
<evidence type="ECO:0000256" key="7">
    <source>
        <dbReference type="ARBA" id="ARBA00042002"/>
    </source>
</evidence>
<dbReference type="CDD" id="cd01714">
    <property type="entry name" value="ETF_beta"/>
    <property type="match status" value="1"/>
</dbReference>
<comment type="subunit">
    <text evidence="2">Heterodimer of an alpha and a beta subunit.</text>
</comment>
<comment type="cofactor">
    <cofactor evidence="8">
        <name>AMP</name>
        <dbReference type="ChEBI" id="CHEBI:456215"/>
    </cofactor>
</comment>
<dbReference type="Proteomes" id="UP001596233">
    <property type="component" value="Unassembled WGS sequence"/>
</dbReference>
<dbReference type="InterPro" id="IPR014729">
    <property type="entry name" value="Rossmann-like_a/b/a_fold"/>
</dbReference>
<dbReference type="InterPro" id="IPR012255">
    <property type="entry name" value="ETF_b"/>
</dbReference>
<evidence type="ECO:0000256" key="4">
    <source>
        <dbReference type="ARBA" id="ARBA00022448"/>
    </source>
</evidence>
<evidence type="ECO:0000256" key="6">
    <source>
        <dbReference type="ARBA" id="ARBA00025649"/>
    </source>
</evidence>
<sequence length="275" mass="30131">MKVVVLLKQTFDTDEKVEIVNGKINEYGAKYVINPYDEYALEEALRIKEQVGAEVIALTVGPERCSVALRTALALGADQAIMICELEESDHSLRTATLMAEVIRPMQPDLILAGLFAVDSGSGSVALQLAQLLELPHAAAAIQLKIVEANELGVEMMPWHGKVARVTRDAEGDVETVLIPLPAVITAQQGLNEPRYPSLPGIMKSKKKAIIERYPSEVLTDEQRKQLNSSLTLRVSISPPPARPTGIQFTGSSERQVKQLIQSLLESNMIRKGER</sequence>
<dbReference type="EMBL" id="JBHSTE010000004">
    <property type="protein sequence ID" value="MFC6333596.1"/>
    <property type="molecule type" value="Genomic_DNA"/>
</dbReference>
<dbReference type="RefSeq" id="WP_379235231.1">
    <property type="nucleotide sequence ID" value="NZ_JBHSTE010000004.1"/>
</dbReference>
<comment type="caution">
    <text evidence="10">The sequence shown here is derived from an EMBL/GenBank/DDBJ whole genome shotgun (WGS) entry which is preliminary data.</text>
</comment>
<evidence type="ECO:0000256" key="2">
    <source>
        <dbReference type="ARBA" id="ARBA00011355"/>
    </source>
</evidence>